<dbReference type="RefSeq" id="WP_188596914.1">
    <property type="nucleotide sequence ID" value="NZ_BMNL01000003.1"/>
</dbReference>
<evidence type="ECO:0000259" key="1">
    <source>
        <dbReference type="Pfam" id="PF07992"/>
    </source>
</evidence>
<dbReference type="GO" id="GO:0016491">
    <property type="term" value="F:oxidoreductase activity"/>
    <property type="evidence" value="ECO:0007669"/>
    <property type="project" value="InterPro"/>
</dbReference>
<sequence length="393" mass="43730">MKNIVIVGGGAGGAMLANRLPSDEFSVTLIDKEGYNYYLPWLLYTAFKGSRRNIKMDLQRLIKPGVKLIKSSATAINLNDRWVELSDGRRLGYDYLVIATGASVDYSKINGLRDVVAKYGSYYSTEDEALRVWRTLNSIKEGTIAIVVADPKHRCPPSPMEGAFLAEEFIRTRGLRDKVKIVFATPYPRPYPAEPMNEVVEPIMRERGIDIIDFFTVDYVEPDKQVIRSLEGDELKYDAAIIVPPHVGVGIKYGPEDVVDEDGFVLADKFTNKVKGFDDAFVIGDASALPVAKTGVTAHLQAGVVARILMGEDAKNTGRTNCPFDLGYGLGTFVIGDYYSPVVKYPPNKVNHLMKMAFASIYWDMIRHPELWDPIFDAFFEATNPSTLKGIYG</sequence>
<dbReference type="OrthoDB" id="38899at2157"/>
<proteinExistence type="predicted"/>
<dbReference type="InterPro" id="IPR036188">
    <property type="entry name" value="FAD/NAD-bd_sf"/>
</dbReference>
<dbReference type="Pfam" id="PF07992">
    <property type="entry name" value="Pyr_redox_2"/>
    <property type="match status" value="1"/>
</dbReference>
<dbReference type="InterPro" id="IPR052541">
    <property type="entry name" value="SQRD"/>
</dbReference>
<dbReference type="Gene3D" id="3.50.50.60">
    <property type="entry name" value="FAD/NAD(P)-binding domain"/>
    <property type="match status" value="2"/>
</dbReference>
<accession>A0A830H0B8</accession>
<dbReference type="PANTHER" id="PTHR43755">
    <property type="match status" value="1"/>
</dbReference>
<dbReference type="EMBL" id="BMNL01000003">
    <property type="protein sequence ID" value="GGP22029.1"/>
    <property type="molecule type" value="Genomic_DNA"/>
</dbReference>
<dbReference type="PANTHER" id="PTHR43755:SF1">
    <property type="entry name" value="FAD-DEPENDENT PYRIDINE NUCLEOTIDE-DISULPHIDE OXIDOREDUCTASE"/>
    <property type="match status" value="1"/>
</dbReference>
<dbReference type="SUPFAM" id="SSF51905">
    <property type="entry name" value="FAD/NAD(P)-binding domain"/>
    <property type="match status" value="2"/>
</dbReference>
<protein>
    <submittedName>
        <fullName evidence="2">Pyridine nucleotide-disulfide oxidoreductase</fullName>
    </submittedName>
</protein>
<organism evidence="2 3">
    <name type="scientific">Thermocladium modestius</name>
    <dbReference type="NCBI Taxonomy" id="62609"/>
    <lineage>
        <taxon>Archaea</taxon>
        <taxon>Thermoproteota</taxon>
        <taxon>Thermoprotei</taxon>
        <taxon>Thermoproteales</taxon>
        <taxon>Thermoproteaceae</taxon>
        <taxon>Thermocladium</taxon>
    </lineage>
</organism>
<reference evidence="2" key="2">
    <citation type="submission" date="2020-09" db="EMBL/GenBank/DDBJ databases">
        <authorList>
            <person name="Sun Q."/>
            <person name="Ohkuma M."/>
        </authorList>
    </citation>
    <scope>NUCLEOTIDE SEQUENCE</scope>
    <source>
        <strain evidence="2">JCM 10088</strain>
    </source>
</reference>
<dbReference type="Proteomes" id="UP000610960">
    <property type="component" value="Unassembled WGS sequence"/>
</dbReference>
<evidence type="ECO:0000313" key="2">
    <source>
        <dbReference type="EMBL" id="GGP22029.1"/>
    </source>
</evidence>
<keyword evidence="3" id="KW-1185">Reference proteome</keyword>
<comment type="caution">
    <text evidence="2">The sequence shown here is derived from an EMBL/GenBank/DDBJ whole genome shotgun (WGS) entry which is preliminary data.</text>
</comment>
<name>A0A830H0B8_9CREN</name>
<evidence type="ECO:0000313" key="3">
    <source>
        <dbReference type="Proteomes" id="UP000610960"/>
    </source>
</evidence>
<gene>
    <name evidence="2" type="ORF">GCM10007981_16630</name>
</gene>
<dbReference type="AlphaFoldDB" id="A0A830H0B8"/>
<dbReference type="InterPro" id="IPR023753">
    <property type="entry name" value="FAD/NAD-binding_dom"/>
</dbReference>
<reference evidence="2" key="1">
    <citation type="journal article" date="2014" name="Int. J. Syst. Evol. Microbiol.">
        <title>Complete genome sequence of Corynebacterium casei LMG S-19264T (=DSM 44701T), isolated from a smear-ripened cheese.</title>
        <authorList>
            <consortium name="US DOE Joint Genome Institute (JGI-PGF)"/>
            <person name="Walter F."/>
            <person name="Albersmeier A."/>
            <person name="Kalinowski J."/>
            <person name="Ruckert C."/>
        </authorList>
    </citation>
    <scope>NUCLEOTIDE SEQUENCE</scope>
    <source>
        <strain evidence="2">JCM 10088</strain>
    </source>
</reference>
<feature type="domain" description="FAD/NAD(P)-binding" evidence="1">
    <location>
        <begin position="3"/>
        <end position="289"/>
    </location>
</feature>